<geneLocation type="plasmid" evidence="2">
    <name>pmppla107</name>
</geneLocation>
<dbReference type="EMBL" id="CP031226">
    <property type="protein sequence ID" value="AXH59654.1"/>
    <property type="molecule type" value="Genomic_DNA"/>
</dbReference>
<dbReference type="Proteomes" id="UP000006426">
    <property type="component" value="Plasmid pmppla107"/>
</dbReference>
<accession>A0AAD0PVQ8</accession>
<proteinExistence type="predicted"/>
<dbReference type="GeneID" id="39474634"/>
<protein>
    <submittedName>
        <fullName evidence="1">Uncharacterized protein</fullName>
    </submittedName>
</protein>
<dbReference type="AlphaFoldDB" id="A0AAD0PVQ8"/>
<name>A0AAD0PVQ8_PSEAV</name>
<reference evidence="1 2" key="1">
    <citation type="journal article" date="2011" name="PLoS Pathog.">
        <title>Dynamic evolution of pathogenicity revealed by sequencing and comparative genomics of 19 Pseudomonas syringae isolates.</title>
        <authorList>
            <person name="Baltrus D.A."/>
            <person name="Nishimura M.T."/>
            <person name="Romanchuk A."/>
            <person name="Chang J.H."/>
            <person name="Mukhtar M.S."/>
            <person name="Cherkis K."/>
            <person name="Roach J."/>
            <person name="Grant S.R."/>
            <person name="Jones C.D."/>
            <person name="Dangl J.L."/>
        </authorList>
    </citation>
    <scope>NUCLEOTIDE SEQUENCE [LARGE SCALE GENOMIC DNA]</scope>
    <source>
        <strain evidence="1 2">M301315</strain>
    </source>
</reference>
<gene>
    <name evidence="1" type="ORF">PLA107_030995</name>
</gene>
<dbReference type="RefSeq" id="WP_005742110.1">
    <property type="nucleotide sequence ID" value="NZ_CP031226.1"/>
</dbReference>
<evidence type="ECO:0000313" key="2">
    <source>
        <dbReference type="Proteomes" id="UP000006426"/>
    </source>
</evidence>
<keyword evidence="1" id="KW-0614">Plasmid</keyword>
<organism evidence="1 2">
    <name type="scientific">Pseudomonas amygdali pv. lachrymans str. M301315</name>
    <dbReference type="NCBI Taxonomy" id="629260"/>
    <lineage>
        <taxon>Bacteria</taxon>
        <taxon>Pseudomonadati</taxon>
        <taxon>Pseudomonadota</taxon>
        <taxon>Gammaproteobacteria</taxon>
        <taxon>Pseudomonadales</taxon>
        <taxon>Pseudomonadaceae</taxon>
        <taxon>Pseudomonas</taxon>
        <taxon>Pseudomonas amygdali</taxon>
    </lineage>
</organism>
<sequence length="123" mass="13595">MCDQNNDETGTDFNIADFYKMKAPCANCPFLKEGAIKLRPGRAEGILDGLMKDDHKPFMCHKTLDGTENEEGGYDAAGTELMCAGAATVLWKRRMPSVGMRLALAFGIATPELWEKNFDKTID</sequence>
<evidence type="ECO:0000313" key="1">
    <source>
        <dbReference type="EMBL" id="AXH59654.1"/>
    </source>
</evidence>